<dbReference type="Gene3D" id="3.30.360.10">
    <property type="entry name" value="Dihydrodipicolinate Reductase, domain 2"/>
    <property type="match status" value="1"/>
</dbReference>
<accession>A0A948W7Z1</accession>
<organism evidence="3 4">
    <name type="scientific">Eiseniibacteriota bacterium</name>
    <dbReference type="NCBI Taxonomy" id="2212470"/>
    <lineage>
        <taxon>Bacteria</taxon>
        <taxon>Candidatus Eiseniibacteriota</taxon>
    </lineage>
</organism>
<dbReference type="SUPFAM" id="SSF55347">
    <property type="entry name" value="Glyceraldehyde-3-phosphate dehydrogenase-like, C-terminal domain"/>
    <property type="match status" value="1"/>
</dbReference>
<dbReference type="Proteomes" id="UP000777784">
    <property type="component" value="Unassembled WGS sequence"/>
</dbReference>
<dbReference type="InterPro" id="IPR055170">
    <property type="entry name" value="GFO_IDH_MocA-like_dom"/>
</dbReference>
<feature type="domain" description="Gfo/Idh/MocA-like oxidoreductase N-terminal" evidence="1">
    <location>
        <begin position="15"/>
        <end position="133"/>
    </location>
</feature>
<gene>
    <name evidence="3" type="ORF">KJ970_14640</name>
</gene>
<protein>
    <submittedName>
        <fullName evidence="3">Gfo/Idh/MocA family oxidoreductase</fullName>
    </submittedName>
</protein>
<comment type="caution">
    <text evidence="3">The sequence shown here is derived from an EMBL/GenBank/DDBJ whole genome shotgun (WGS) entry which is preliminary data.</text>
</comment>
<reference evidence="3" key="1">
    <citation type="submission" date="2021-05" db="EMBL/GenBank/DDBJ databases">
        <title>Energy efficiency and biological interactions define the core microbiome of deep oligotrophic groundwater.</title>
        <authorList>
            <person name="Mehrshad M."/>
            <person name="Lopez-Fernandez M."/>
            <person name="Bell E."/>
            <person name="Bernier-Latmani R."/>
            <person name="Bertilsson S."/>
            <person name="Dopson M."/>
        </authorList>
    </citation>
    <scope>NUCLEOTIDE SEQUENCE</scope>
    <source>
        <strain evidence="3">Modern_marine.mb.64</strain>
    </source>
</reference>
<dbReference type="PANTHER" id="PTHR43377">
    <property type="entry name" value="BILIVERDIN REDUCTASE A"/>
    <property type="match status" value="1"/>
</dbReference>
<evidence type="ECO:0000313" key="3">
    <source>
        <dbReference type="EMBL" id="MBU2692156.1"/>
    </source>
</evidence>
<dbReference type="SUPFAM" id="SSF51735">
    <property type="entry name" value="NAD(P)-binding Rossmann-fold domains"/>
    <property type="match status" value="1"/>
</dbReference>
<dbReference type="InterPro" id="IPR000683">
    <property type="entry name" value="Gfo/Idh/MocA-like_OxRdtase_N"/>
</dbReference>
<dbReference type="PANTHER" id="PTHR43377:SF6">
    <property type="entry name" value="GFO_IDH_MOCA-LIKE OXIDOREDUCTASE N-TERMINAL DOMAIN-CONTAINING PROTEIN"/>
    <property type="match status" value="1"/>
</dbReference>
<evidence type="ECO:0000259" key="2">
    <source>
        <dbReference type="Pfam" id="PF22725"/>
    </source>
</evidence>
<dbReference type="EMBL" id="JAHJDP010000085">
    <property type="protein sequence ID" value="MBU2692156.1"/>
    <property type="molecule type" value="Genomic_DNA"/>
</dbReference>
<dbReference type="InterPro" id="IPR051450">
    <property type="entry name" value="Gfo/Idh/MocA_Oxidoreductases"/>
</dbReference>
<proteinExistence type="predicted"/>
<dbReference type="Gene3D" id="3.40.50.720">
    <property type="entry name" value="NAD(P)-binding Rossmann-like Domain"/>
    <property type="match status" value="1"/>
</dbReference>
<dbReference type="Pfam" id="PF01408">
    <property type="entry name" value="GFO_IDH_MocA"/>
    <property type="match status" value="1"/>
</dbReference>
<dbReference type="AlphaFoldDB" id="A0A948W7Z1"/>
<sequence length="353" mass="39367">MGLEDRLRDAEASLHVAVVGCGYWGPNLVRNLLENRLTRSLTICDLDESKLSRLLLRYPSIKATTHFEDILTDDDIDGVCIATPLITHYPLALHALQAGKHVFLEKPFTASSQQAVELVELARAKKLTIMVGHTFRYSPPVIKIKEILDGGGLGDVYYISSTRVNLGLHQKDVSVVWDLAPHDLSMLLYWLDEVPTEVLATGKDFVQKGIPDVAFIHLKFDSGAIAHVQVSWLAPSKLRRTTIVGSAKMLVYDDTENIEQVKLFDKGVDYRDPDTFGEYQLSYRTGDIVSPKLETFEPLQAEMNEFLTSIITGRTPQTDGESGLRVVQILEAAERSLSNSGHVEVLKLLKIRV</sequence>
<dbReference type="Pfam" id="PF22725">
    <property type="entry name" value="GFO_IDH_MocA_C3"/>
    <property type="match status" value="1"/>
</dbReference>
<evidence type="ECO:0000313" key="4">
    <source>
        <dbReference type="Proteomes" id="UP000777784"/>
    </source>
</evidence>
<dbReference type="GO" id="GO:0000166">
    <property type="term" value="F:nucleotide binding"/>
    <property type="evidence" value="ECO:0007669"/>
    <property type="project" value="InterPro"/>
</dbReference>
<feature type="domain" description="GFO/IDH/MocA-like oxidoreductase" evidence="2">
    <location>
        <begin position="142"/>
        <end position="250"/>
    </location>
</feature>
<evidence type="ECO:0000259" key="1">
    <source>
        <dbReference type="Pfam" id="PF01408"/>
    </source>
</evidence>
<name>A0A948W7Z1_UNCEI</name>
<dbReference type="InterPro" id="IPR036291">
    <property type="entry name" value="NAD(P)-bd_dom_sf"/>
</dbReference>